<dbReference type="Proteomes" id="UP000011087">
    <property type="component" value="Unassembled WGS sequence"/>
</dbReference>
<dbReference type="RefSeq" id="XP_005825306.1">
    <property type="nucleotide sequence ID" value="XM_005825249.1"/>
</dbReference>
<dbReference type="KEGG" id="gtt:GUITHDRAFT_115475"/>
<gene>
    <name evidence="1" type="ORF">GUITHDRAFT_115475</name>
</gene>
<sequence length="76" mass="8443">MVVSGANYTDGKKKRMGLTLALKNDQRVDPEDTRSGSRIVSWPRASCETEACSKKSDSDWGGKTCESFIKKLLLME</sequence>
<keyword evidence="3" id="KW-1185">Reference proteome</keyword>
<protein>
    <submittedName>
        <fullName evidence="1 2">Uncharacterized protein</fullName>
    </submittedName>
</protein>
<reference evidence="3" key="2">
    <citation type="submission" date="2012-11" db="EMBL/GenBank/DDBJ databases">
        <authorList>
            <person name="Kuo A."/>
            <person name="Curtis B.A."/>
            <person name="Tanifuji G."/>
            <person name="Burki F."/>
            <person name="Gruber A."/>
            <person name="Irimia M."/>
            <person name="Maruyama S."/>
            <person name="Arias M.C."/>
            <person name="Ball S.G."/>
            <person name="Gile G.H."/>
            <person name="Hirakawa Y."/>
            <person name="Hopkins J.F."/>
            <person name="Rensing S.A."/>
            <person name="Schmutz J."/>
            <person name="Symeonidi A."/>
            <person name="Elias M."/>
            <person name="Eveleigh R.J."/>
            <person name="Herman E.K."/>
            <person name="Klute M.J."/>
            <person name="Nakayama T."/>
            <person name="Obornik M."/>
            <person name="Reyes-Prieto A."/>
            <person name="Armbrust E.V."/>
            <person name="Aves S.J."/>
            <person name="Beiko R.G."/>
            <person name="Coutinho P."/>
            <person name="Dacks J.B."/>
            <person name="Durnford D.G."/>
            <person name="Fast N.M."/>
            <person name="Green B.R."/>
            <person name="Grisdale C."/>
            <person name="Hempe F."/>
            <person name="Henrissat B."/>
            <person name="Hoppner M.P."/>
            <person name="Ishida K.-I."/>
            <person name="Kim E."/>
            <person name="Koreny L."/>
            <person name="Kroth P.G."/>
            <person name="Liu Y."/>
            <person name="Malik S.-B."/>
            <person name="Maier U.G."/>
            <person name="McRose D."/>
            <person name="Mock T."/>
            <person name="Neilson J.A."/>
            <person name="Onodera N.T."/>
            <person name="Poole A.M."/>
            <person name="Pritham E.J."/>
            <person name="Richards T.A."/>
            <person name="Rocap G."/>
            <person name="Roy S.W."/>
            <person name="Sarai C."/>
            <person name="Schaack S."/>
            <person name="Shirato S."/>
            <person name="Slamovits C.H."/>
            <person name="Spencer D.F."/>
            <person name="Suzuki S."/>
            <person name="Worden A.Z."/>
            <person name="Zauner S."/>
            <person name="Barry K."/>
            <person name="Bell C."/>
            <person name="Bharti A.K."/>
            <person name="Crow J.A."/>
            <person name="Grimwood J."/>
            <person name="Kramer R."/>
            <person name="Lindquist E."/>
            <person name="Lucas S."/>
            <person name="Salamov A."/>
            <person name="McFadden G.I."/>
            <person name="Lane C.E."/>
            <person name="Keeling P.J."/>
            <person name="Gray M.W."/>
            <person name="Grigoriev I.V."/>
            <person name="Archibald J.M."/>
        </authorList>
    </citation>
    <scope>NUCLEOTIDE SEQUENCE</scope>
    <source>
        <strain evidence="3">CCMP2712</strain>
    </source>
</reference>
<evidence type="ECO:0000313" key="1">
    <source>
        <dbReference type="EMBL" id="EKX38326.1"/>
    </source>
</evidence>
<organism evidence="1">
    <name type="scientific">Guillardia theta (strain CCMP2712)</name>
    <name type="common">Cryptophyte</name>
    <dbReference type="NCBI Taxonomy" id="905079"/>
    <lineage>
        <taxon>Eukaryota</taxon>
        <taxon>Cryptophyceae</taxon>
        <taxon>Pyrenomonadales</taxon>
        <taxon>Geminigeraceae</taxon>
        <taxon>Guillardia</taxon>
    </lineage>
</organism>
<reference evidence="1 3" key="1">
    <citation type="journal article" date="2012" name="Nature">
        <title>Algal genomes reveal evolutionary mosaicism and the fate of nucleomorphs.</title>
        <authorList>
            <consortium name="DOE Joint Genome Institute"/>
            <person name="Curtis B.A."/>
            <person name="Tanifuji G."/>
            <person name="Burki F."/>
            <person name="Gruber A."/>
            <person name="Irimia M."/>
            <person name="Maruyama S."/>
            <person name="Arias M.C."/>
            <person name="Ball S.G."/>
            <person name="Gile G.H."/>
            <person name="Hirakawa Y."/>
            <person name="Hopkins J.F."/>
            <person name="Kuo A."/>
            <person name="Rensing S.A."/>
            <person name="Schmutz J."/>
            <person name="Symeonidi A."/>
            <person name="Elias M."/>
            <person name="Eveleigh R.J."/>
            <person name="Herman E.K."/>
            <person name="Klute M.J."/>
            <person name="Nakayama T."/>
            <person name="Obornik M."/>
            <person name="Reyes-Prieto A."/>
            <person name="Armbrust E.V."/>
            <person name="Aves S.J."/>
            <person name="Beiko R.G."/>
            <person name="Coutinho P."/>
            <person name="Dacks J.B."/>
            <person name="Durnford D.G."/>
            <person name="Fast N.M."/>
            <person name="Green B.R."/>
            <person name="Grisdale C.J."/>
            <person name="Hempel F."/>
            <person name="Henrissat B."/>
            <person name="Hoppner M.P."/>
            <person name="Ishida K."/>
            <person name="Kim E."/>
            <person name="Koreny L."/>
            <person name="Kroth P.G."/>
            <person name="Liu Y."/>
            <person name="Malik S.B."/>
            <person name="Maier U.G."/>
            <person name="McRose D."/>
            <person name="Mock T."/>
            <person name="Neilson J.A."/>
            <person name="Onodera N.T."/>
            <person name="Poole A.M."/>
            <person name="Pritham E.J."/>
            <person name="Richards T.A."/>
            <person name="Rocap G."/>
            <person name="Roy S.W."/>
            <person name="Sarai C."/>
            <person name="Schaack S."/>
            <person name="Shirato S."/>
            <person name="Slamovits C.H."/>
            <person name="Spencer D.F."/>
            <person name="Suzuki S."/>
            <person name="Worden A.Z."/>
            <person name="Zauner S."/>
            <person name="Barry K."/>
            <person name="Bell C."/>
            <person name="Bharti A.K."/>
            <person name="Crow J.A."/>
            <person name="Grimwood J."/>
            <person name="Kramer R."/>
            <person name="Lindquist E."/>
            <person name="Lucas S."/>
            <person name="Salamov A."/>
            <person name="McFadden G.I."/>
            <person name="Lane C.E."/>
            <person name="Keeling P.J."/>
            <person name="Gray M.W."/>
            <person name="Grigoriev I.V."/>
            <person name="Archibald J.M."/>
        </authorList>
    </citation>
    <scope>NUCLEOTIDE SEQUENCE</scope>
    <source>
        <strain evidence="1 3">CCMP2712</strain>
    </source>
</reference>
<dbReference type="GeneID" id="17295100"/>
<accession>L1IPX4</accession>
<dbReference type="HOGENOM" id="CLU_2659791_0_0_1"/>
<dbReference type="EnsemblProtists" id="EKX38326">
    <property type="protein sequence ID" value="EKX38326"/>
    <property type="gene ID" value="GUITHDRAFT_115475"/>
</dbReference>
<proteinExistence type="predicted"/>
<name>L1IPX4_GUITC</name>
<evidence type="ECO:0000313" key="3">
    <source>
        <dbReference type="Proteomes" id="UP000011087"/>
    </source>
</evidence>
<reference evidence="2" key="3">
    <citation type="submission" date="2015-06" db="UniProtKB">
        <authorList>
            <consortium name="EnsemblProtists"/>
        </authorList>
    </citation>
    <scope>IDENTIFICATION</scope>
</reference>
<evidence type="ECO:0000313" key="2">
    <source>
        <dbReference type="EnsemblProtists" id="EKX38326"/>
    </source>
</evidence>
<dbReference type="PaxDb" id="55529-EKX38326"/>
<dbReference type="AlphaFoldDB" id="L1IPX4"/>
<dbReference type="EMBL" id="JH993049">
    <property type="protein sequence ID" value="EKX38326.1"/>
    <property type="molecule type" value="Genomic_DNA"/>
</dbReference>